<keyword evidence="4" id="KW-1185">Reference proteome</keyword>
<name>A0A8T1M4H9_CLOSI</name>
<feature type="region of interest" description="Disordered" evidence="1">
    <location>
        <begin position="1"/>
        <end position="45"/>
    </location>
</feature>
<evidence type="ECO:0000256" key="1">
    <source>
        <dbReference type="SAM" id="MobiDB-lite"/>
    </source>
</evidence>
<dbReference type="CDD" id="cd11717">
    <property type="entry name" value="THUMP_THUMPD1_like"/>
    <property type="match status" value="1"/>
</dbReference>
<dbReference type="GO" id="GO:0003723">
    <property type="term" value="F:RNA binding"/>
    <property type="evidence" value="ECO:0007669"/>
    <property type="project" value="InterPro"/>
</dbReference>
<evidence type="ECO:0000313" key="4">
    <source>
        <dbReference type="Proteomes" id="UP000286415"/>
    </source>
</evidence>
<dbReference type="OrthoDB" id="564646at2759"/>
<feature type="domain" description="THUMP" evidence="2">
    <location>
        <begin position="270"/>
        <end position="336"/>
    </location>
</feature>
<evidence type="ECO:0000259" key="2">
    <source>
        <dbReference type="Pfam" id="PF02926"/>
    </source>
</evidence>
<gene>
    <name evidence="3" type="ORF">CSKR_204072</name>
</gene>
<evidence type="ECO:0000313" key="3">
    <source>
        <dbReference type="EMBL" id="KAG5444297.1"/>
    </source>
</evidence>
<dbReference type="Pfam" id="PF02926">
    <property type="entry name" value="THUMP"/>
    <property type="match status" value="1"/>
</dbReference>
<proteinExistence type="predicted"/>
<dbReference type="Gene3D" id="3.30.2300.10">
    <property type="entry name" value="THUMP superfamily"/>
    <property type="match status" value="1"/>
</dbReference>
<feature type="compositionally biased region" description="Low complexity" evidence="1">
    <location>
        <begin position="83"/>
        <end position="93"/>
    </location>
</feature>
<reference evidence="3 4" key="2">
    <citation type="journal article" date="2021" name="Genomics">
        <title>High-quality reference genome for Clonorchis sinensis.</title>
        <authorList>
            <person name="Young N.D."/>
            <person name="Stroehlein A.J."/>
            <person name="Kinkar L."/>
            <person name="Wang T."/>
            <person name="Sohn W.M."/>
            <person name="Chang B.C.H."/>
            <person name="Kaur P."/>
            <person name="Weisz D."/>
            <person name="Dudchenko O."/>
            <person name="Aiden E.L."/>
            <person name="Korhonen P.K."/>
            <person name="Gasser R.B."/>
        </authorList>
    </citation>
    <scope>NUCLEOTIDE SEQUENCE [LARGE SCALE GENOMIC DNA]</scope>
    <source>
        <strain evidence="3">Cs-k2</strain>
    </source>
</reference>
<dbReference type="PANTHER" id="PTHR13452:SF10">
    <property type="entry name" value="THUMP DOMAIN-CONTAINING PROTEIN 1"/>
    <property type="match status" value="1"/>
</dbReference>
<reference evidence="3 4" key="1">
    <citation type="journal article" date="2018" name="Biotechnol. Adv.">
        <title>Improved genomic resources and new bioinformatic workflow for the carcinogenic parasite Clonorchis sinensis: Biotechnological implications.</title>
        <authorList>
            <person name="Wang D."/>
            <person name="Korhonen P.K."/>
            <person name="Gasser R.B."/>
            <person name="Young N.D."/>
        </authorList>
    </citation>
    <scope>NUCLEOTIDE SEQUENCE [LARGE SCALE GENOMIC DNA]</scope>
    <source>
        <strain evidence="3">Cs-k2</strain>
    </source>
</reference>
<protein>
    <submittedName>
        <fullName evidence="3">THUMP domain-containing protein 1</fullName>
    </submittedName>
</protein>
<feature type="region of interest" description="Disordered" evidence="1">
    <location>
        <begin position="83"/>
        <end position="117"/>
    </location>
</feature>
<dbReference type="InterPro" id="IPR040183">
    <property type="entry name" value="THUMPD1-like"/>
</dbReference>
<organism evidence="3 4">
    <name type="scientific">Clonorchis sinensis</name>
    <name type="common">Chinese liver fluke</name>
    <dbReference type="NCBI Taxonomy" id="79923"/>
    <lineage>
        <taxon>Eukaryota</taxon>
        <taxon>Metazoa</taxon>
        <taxon>Spiralia</taxon>
        <taxon>Lophotrochozoa</taxon>
        <taxon>Platyhelminthes</taxon>
        <taxon>Trematoda</taxon>
        <taxon>Digenea</taxon>
        <taxon>Opisthorchiida</taxon>
        <taxon>Opisthorchiata</taxon>
        <taxon>Opisthorchiidae</taxon>
        <taxon>Clonorchis</taxon>
    </lineage>
</organism>
<sequence>MAPHKANLDRKKRKAYYRKSAAACKRQKMASHEDPDRPAQNIPKSLESGMTGYLITCNQKERSAMLESFRLLNDALSRITSSPIISPSGTQTSECPQLQYCPKPPQTSPCDGDDEDDDILSELRRENADTDKPLGSGSSTRFSFYSIRSGVSNCLFLIHLSESASAGDIVHSIFQHLLGTKVPQSRYVLRLLPVAATCQANCVDLKQCIRKLWTAFLGTTSVNSATPAAVTHAPDNSDAAETKITNNSCSRDPSSSVLRFCPNVPPQRAKEQTMNGPKTFLVMFKARNYNLLSRDNAIEATVSAVQSVDSSWRISPSAPSVIIYVNVLRTVACISLLEDFDLYRKYNVSELLVDG</sequence>
<dbReference type="GO" id="GO:0006400">
    <property type="term" value="P:tRNA modification"/>
    <property type="evidence" value="ECO:0007669"/>
    <property type="project" value="InterPro"/>
</dbReference>
<comment type="caution">
    <text evidence="3">The sequence shown here is derived from an EMBL/GenBank/DDBJ whole genome shotgun (WGS) entry which is preliminary data.</text>
</comment>
<dbReference type="SUPFAM" id="SSF143437">
    <property type="entry name" value="THUMP domain-like"/>
    <property type="match status" value="1"/>
</dbReference>
<accession>A0A8T1M4H9</accession>
<dbReference type="Proteomes" id="UP000286415">
    <property type="component" value="Unassembled WGS sequence"/>
</dbReference>
<dbReference type="EMBL" id="NIRI02000056">
    <property type="protein sequence ID" value="KAG5444297.1"/>
    <property type="molecule type" value="Genomic_DNA"/>
</dbReference>
<dbReference type="PANTHER" id="PTHR13452">
    <property type="entry name" value="THUMP DOMAIN CONTAINING PROTEIN 1-RELATED"/>
    <property type="match status" value="1"/>
</dbReference>
<dbReference type="AlphaFoldDB" id="A0A8T1M4H9"/>
<dbReference type="InterPro" id="IPR004114">
    <property type="entry name" value="THUMP_dom"/>
</dbReference>